<reference evidence="2 3" key="1">
    <citation type="submission" date="2019-07" db="EMBL/GenBank/DDBJ databases">
        <title>Whole genome shotgun sequence of Nocardia ninae NBRC 108245.</title>
        <authorList>
            <person name="Hosoyama A."/>
            <person name="Uohara A."/>
            <person name="Ohji S."/>
            <person name="Ichikawa N."/>
        </authorList>
    </citation>
    <scope>NUCLEOTIDE SEQUENCE [LARGE SCALE GENOMIC DNA]</scope>
    <source>
        <strain evidence="2 3">NBRC 108245</strain>
    </source>
</reference>
<organism evidence="2 3">
    <name type="scientific">Nocardia ninae NBRC 108245</name>
    <dbReference type="NCBI Taxonomy" id="1210091"/>
    <lineage>
        <taxon>Bacteria</taxon>
        <taxon>Bacillati</taxon>
        <taxon>Actinomycetota</taxon>
        <taxon>Actinomycetes</taxon>
        <taxon>Mycobacteriales</taxon>
        <taxon>Nocardiaceae</taxon>
        <taxon>Nocardia</taxon>
    </lineage>
</organism>
<keyword evidence="3" id="KW-1185">Reference proteome</keyword>
<name>A0A511MBI4_9NOCA</name>
<dbReference type="OrthoDB" id="4569783at2"/>
<proteinExistence type="predicted"/>
<gene>
    <name evidence="2" type="ORF">NN4_19770</name>
</gene>
<dbReference type="EMBL" id="BJXA01000009">
    <property type="protein sequence ID" value="GEM37458.1"/>
    <property type="molecule type" value="Genomic_DNA"/>
</dbReference>
<dbReference type="SUPFAM" id="SSF56091">
    <property type="entry name" value="DNA ligase/mRNA capping enzyme, catalytic domain"/>
    <property type="match status" value="1"/>
</dbReference>
<dbReference type="Pfam" id="PF09414">
    <property type="entry name" value="RNA_ligase"/>
    <property type="match status" value="1"/>
</dbReference>
<sequence>MHIPRPKNPEYAAIVVRIPATVALKGRDRIVGVPIYGRQAIVSKDQYEVGELALFFPTEVQLSEAYAHANNLFREAHYNADPLQAGYFELNARVKAIKFAGHRSDALVMPLNSLTGLGLDPTLLREGDVFDHFGGVEICRKYTIPVREGRAPNMQRPKQTRVAARHFPEHVDTANWWRNRDLIGDHEEIIVSQKVHGTSIRVGMVPTRLPKPRTRLARLGHWIAERTGVPIQTYEYAPAYGSRRVIKDAGDPSQNHHYAAVDGVDLWTRHGRLLDGLLPEGFMVYGELIGWNPDGTPIQRGYTYDIPANMAELWVYRVTRINAQGYQTDLSWDQLVEFCHTIGLNPVPVLWRGKAGDFAVDEWMDIRYFDAGHVQAIPMEFGNRDLVDEGVVIRRDGLKPTLLKAKSPAFLRHETGELDAGVADIESVESATELADAA</sequence>
<comment type="caution">
    <text evidence="2">The sequence shown here is derived from an EMBL/GenBank/DDBJ whole genome shotgun (WGS) entry which is preliminary data.</text>
</comment>
<accession>A0A511MBI4</accession>
<dbReference type="AlphaFoldDB" id="A0A511MBI4"/>
<protein>
    <recommendedName>
        <fullName evidence="1">RNA ligase domain-containing protein</fullName>
    </recommendedName>
</protein>
<evidence type="ECO:0000259" key="1">
    <source>
        <dbReference type="Pfam" id="PF09414"/>
    </source>
</evidence>
<evidence type="ECO:0000313" key="2">
    <source>
        <dbReference type="EMBL" id="GEM37458.1"/>
    </source>
</evidence>
<dbReference type="Proteomes" id="UP000321424">
    <property type="component" value="Unassembled WGS sequence"/>
</dbReference>
<feature type="domain" description="RNA ligase" evidence="1">
    <location>
        <begin position="187"/>
        <end position="396"/>
    </location>
</feature>
<evidence type="ECO:0000313" key="3">
    <source>
        <dbReference type="Proteomes" id="UP000321424"/>
    </source>
</evidence>
<dbReference type="InterPro" id="IPR021122">
    <property type="entry name" value="RNA_ligase_dom_REL/Rnl2"/>
</dbReference>
<dbReference type="RefSeq" id="WP_147129597.1">
    <property type="nucleotide sequence ID" value="NZ_BJXA01000009.1"/>
</dbReference>